<dbReference type="GO" id="GO:0032259">
    <property type="term" value="P:methylation"/>
    <property type="evidence" value="ECO:0007669"/>
    <property type="project" value="UniProtKB-KW"/>
</dbReference>
<feature type="region of interest" description="Disordered" evidence="1">
    <location>
        <begin position="126"/>
        <end position="151"/>
    </location>
</feature>
<feature type="region of interest" description="Disordered" evidence="1">
    <location>
        <begin position="296"/>
        <end position="316"/>
    </location>
</feature>
<dbReference type="GO" id="GO:0008168">
    <property type="term" value="F:methyltransferase activity"/>
    <property type="evidence" value="ECO:0007669"/>
    <property type="project" value="UniProtKB-KW"/>
</dbReference>
<evidence type="ECO:0000259" key="2">
    <source>
        <dbReference type="PROSITE" id="PS50812"/>
    </source>
</evidence>
<accession>A0A1D1ZC72</accession>
<dbReference type="SUPFAM" id="SSF63748">
    <property type="entry name" value="Tudor/PWWP/MBT"/>
    <property type="match status" value="1"/>
</dbReference>
<evidence type="ECO:0000313" key="3">
    <source>
        <dbReference type="EMBL" id="JAT64480.1"/>
    </source>
</evidence>
<dbReference type="InterPro" id="IPR000313">
    <property type="entry name" value="PWWP_dom"/>
</dbReference>
<feature type="compositionally biased region" description="Basic and acidic residues" evidence="1">
    <location>
        <begin position="190"/>
        <end position="201"/>
    </location>
</feature>
<protein>
    <submittedName>
        <fullName evidence="3">Putative histone-lysine N-methyltransferase NSD2</fullName>
    </submittedName>
</protein>
<sequence>MMQIVASKMKDNHLNDAENYIRKDVTETKTPDLSWCDLNFGDIAWVRFGSYSWWPAQIIDEKGVSPNSKPRKKAVGEVLVRLYGTYNYLYIDPVKNNEGFENKLKQNNGNIRKVLEQALEEDLSRIKGRRKTKKELSGSREMQDRSERNEEEKLIACGKHARVGALEFLVKDNMEEQKVKEKIKSKVRKNQDIKRKLKQQDITKPGQDEVEEQKVKAKHVVRNQRLEKKLKLTDKTGCQVSKCNSKTQDSGRKSKQQYAAKHDKAVIHGPGKHVQVAKAPDASARRIKVMQSLGLIAPSGSPFHKGGSVKAASCES</sequence>
<dbReference type="InterPro" id="IPR052657">
    <property type="entry name" value="PDP_family_Arabidopsis"/>
</dbReference>
<feature type="compositionally biased region" description="Basic and acidic residues" evidence="1">
    <location>
        <begin position="134"/>
        <end position="151"/>
    </location>
</feature>
<dbReference type="EMBL" id="GDJX01003456">
    <property type="protein sequence ID" value="JAT64480.1"/>
    <property type="molecule type" value="Transcribed_RNA"/>
</dbReference>
<evidence type="ECO:0000256" key="1">
    <source>
        <dbReference type="SAM" id="MobiDB-lite"/>
    </source>
</evidence>
<keyword evidence="3" id="KW-0808">Transferase</keyword>
<feature type="region of interest" description="Disordered" evidence="1">
    <location>
        <begin position="190"/>
        <end position="210"/>
    </location>
</feature>
<dbReference type="AlphaFoldDB" id="A0A1D1ZC72"/>
<name>A0A1D1ZC72_9ARAE</name>
<dbReference type="PANTHER" id="PTHR10688:SF14">
    <property type="entry name" value="PWWP DOMAIN-CONTAINING PROTEIN"/>
    <property type="match status" value="1"/>
</dbReference>
<organism evidence="3">
    <name type="scientific">Anthurium amnicola</name>
    <dbReference type="NCBI Taxonomy" id="1678845"/>
    <lineage>
        <taxon>Eukaryota</taxon>
        <taxon>Viridiplantae</taxon>
        <taxon>Streptophyta</taxon>
        <taxon>Embryophyta</taxon>
        <taxon>Tracheophyta</taxon>
        <taxon>Spermatophyta</taxon>
        <taxon>Magnoliopsida</taxon>
        <taxon>Liliopsida</taxon>
        <taxon>Araceae</taxon>
        <taxon>Pothoideae</taxon>
        <taxon>Potheae</taxon>
        <taxon>Anthurium</taxon>
    </lineage>
</organism>
<proteinExistence type="predicted"/>
<feature type="region of interest" description="Disordered" evidence="1">
    <location>
        <begin position="242"/>
        <end position="266"/>
    </location>
</feature>
<dbReference type="Pfam" id="PF00855">
    <property type="entry name" value="PWWP"/>
    <property type="match status" value="1"/>
</dbReference>
<feature type="domain" description="PWWP" evidence="2">
    <location>
        <begin position="40"/>
        <end position="102"/>
    </location>
</feature>
<keyword evidence="3" id="KW-0489">Methyltransferase</keyword>
<reference evidence="3" key="1">
    <citation type="submission" date="2015-07" db="EMBL/GenBank/DDBJ databases">
        <title>Transcriptome Assembly of Anthurium amnicola.</title>
        <authorList>
            <person name="Suzuki J."/>
        </authorList>
    </citation>
    <scope>NUCLEOTIDE SEQUENCE</scope>
</reference>
<dbReference type="PROSITE" id="PS50812">
    <property type="entry name" value="PWWP"/>
    <property type="match status" value="1"/>
</dbReference>
<dbReference type="Gene3D" id="2.30.30.140">
    <property type="match status" value="1"/>
</dbReference>
<gene>
    <name evidence="3" type="primary">WHSC1_0</name>
    <name evidence="3" type="ORF">g.36133</name>
</gene>
<dbReference type="PANTHER" id="PTHR10688">
    <property type="entry name" value="PWWP DOMAIN-CONTAINING PROTEIN"/>
    <property type="match status" value="1"/>
</dbReference>